<dbReference type="GO" id="GO:0048029">
    <property type="term" value="F:monosaccharide binding"/>
    <property type="evidence" value="ECO:0007669"/>
    <property type="project" value="TreeGrafter"/>
</dbReference>
<name>A0A939RYR5_9MICO</name>
<dbReference type="GO" id="GO:0004347">
    <property type="term" value="F:glucose-6-phosphate isomerase activity"/>
    <property type="evidence" value="ECO:0007669"/>
    <property type="project" value="InterPro"/>
</dbReference>
<dbReference type="SUPFAM" id="SSF53697">
    <property type="entry name" value="SIS domain"/>
    <property type="match status" value="1"/>
</dbReference>
<dbReference type="GO" id="GO:0006096">
    <property type="term" value="P:glycolytic process"/>
    <property type="evidence" value="ECO:0007669"/>
    <property type="project" value="UniProtKB-KW"/>
</dbReference>
<dbReference type="InterPro" id="IPR001672">
    <property type="entry name" value="G6P_Isomerase"/>
</dbReference>
<evidence type="ECO:0000313" key="5">
    <source>
        <dbReference type="Proteomes" id="UP000664398"/>
    </source>
</evidence>
<dbReference type="RefSeq" id="WP_208045211.1">
    <property type="nucleotide sequence ID" value="NZ_JAGDYL010000006.1"/>
</dbReference>
<dbReference type="PANTHER" id="PTHR11469:SF1">
    <property type="entry name" value="GLUCOSE-6-PHOSPHATE ISOMERASE"/>
    <property type="match status" value="1"/>
</dbReference>
<dbReference type="GO" id="GO:0005829">
    <property type="term" value="C:cytosol"/>
    <property type="evidence" value="ECO:0007669"/>
    <property type="project" value="TreeGrafter"/>
</dbReference>
<protein>
    <submittedName>
        <fullName evidence="4">Glucose-6-phosphate isomerase</fullName>
    </submittedName>
</protein>
<dbReference type="PANTHER" id="PTHR11469">
    <property type="entry name" value="GLUCOSE-6-PHOSPHATE ISOMERASE"/>
    <property type="match status" value="1"/>
</dbReference>
<dbReference type="Proteomes" id="UP000664398">
    <property type="component" value="Unassembled WGS sequence"/>
</dbReference>
<dbReference type="GO" id="GO:0051156">
    <property type="term" value="P:glucose 6-phosphate metabolic process"/>
    <property type="evidence" value="ECO:0007669"/>
    <property type="project" value="TreeGrafter"/>
</dbReference>
<accession>A0A939RYR5</accession>
<dbReference type="AlphaFoldDB" id="A0A939RYR5"/>
<keyword evidence="5" id="KW-1185">Reference proteome</keyword>
<keyword evidence="2" id="KW-0324">Glycolysis</keyword>
<sequence length="520" mass="53388">MSLRVVLAEGIAEGAAFRESLDALARDRVASRVFLQDATLWGPEAEAEASIRLGWTDFAGAAEQLIPAIEGLRSEFAAAGVDRIVLCGMGGSSLAPAVITRWAGVELTMLDTTHPAAVRRALEGDLARTAVVVSSKSGSTIETRSHLAAFEQAFRDAGIAPESRIVIVTDPDSPLDRDSRAAGRHVFNADPNVGGRFSALTAFGLVPSGLAGTDLAKLVGEAQGTREALARDAHDNPALVLAAAIASGLPERYVLAVRAGDDADWQLGAWIEQLIAESTGKDGRGVLPVSLTGTAPEFSDDAPVNVLGVLLSAGTASTPASGVAVSGGLGEQFLLWETATAALGRLMGIDPFNQPDVESAKVAARAALAEAASASETAAQQPNVPDYGSLLGELRSALPAGGYVVIQAFLDPGATHAASLRELRDRLASDLGAPVALGWGPSYLHSTGQLHKGGPAKGAYLQIVDAEPGSLAIPGSESGFDALIAAQARGDRDVLVERGRPVITVVCGDAEAELARLAAS</sequence>
<organism evidence="4 5">
    <name type="scientific">Leucobacter ruminantium</name>
    <dbReference type="NCBI Taxonomy" id="1289170"/>
    <lineage>
        <taxon>Bacteria</taxon>
        <taxon>Bacillati</taxon>
        <taxon>Actinomycetota</taxon>
        <taxon>Actinomycetes</taxon>
        <taxon>Micrococcales</taxon>
        <taxon>Microbacteriaceae</taxon>
        <taxon>Leucobacter</taxon>
    </lineage>
</organism>
<evidence type="ECO:0000256" key="1">
    <source>
        <dbReference type="ARBA" id="ARBA00022432"/>
    </source>
</evidence>
<evidence type="ECO:0000313" key="4">
    <source>
        <dbReference type="EMBL" id="MBO1804729.1"/>
    </source>
</evidence>
<comment type="caution">
    <text evidence="4">The sequence shown here is derived from an EMBL/GenBank/DDBJ whole genome shotgun (WGS) entry which is preliminary data.</text>
</comment>
<dbReference type="PRINTS" id="PR00662">
    <property type="entry name" value="G6PISOMERASE"/>
</dbReference>
<evidence type="ECO:0000256" key="3">
    <source>
        <dbReference type="ARBA" id="ARBA00023235"/>
    </source>
</evidence>
<reference evidence="4" key="1">
    <citation type="submission" date="2021-03" db="EMBL/GenBank/DDBJ databases">
        <title>Leucobacter chromiisoli sp. nov., isolated from chromium-containing soil of chemical plant.</title>
        <authorList>
            <person name="Xu Z."/>
        </authorList>
    </citation>
    <scope>NUCLEOTIDE SEQUENCE</scope>
    <source>
        <strain evidence="4">A2</strain>
    </source>
</reference>
<gene>
    <name evidence="4" type="ORF">J4H91_05280</name>
</gene>
<dbReference type="GO" id="GO:0006094">
    <property type="term" value="P:gluconeogenesis"/>
    <property type="evidence" value="ECO:0007669"/>
    <property type="project" value="UniProtKB-KW"/>
</dbReference>
<dbReference type="InterPro" id="IPR046348">
    <property type="entry name" value="SIS_dom_sf"/>
</dbReference>
<keyword evidence="1" id="KW-0312">Gluconeogenesis</keyword>
<dbReference type="GO" id="GO:0097367">
    <property type="term" value="F:carbohydrate derivative binding"/>
    <property type="evidence" value="ECO:0007669"/>
    <property type="project" value="InterPro"/>
</dbReference>
<dbReference type="EMBL" id="JAGDYL010000006">
    <property type="protein sequence ID" value="MBO1804729.1"/>
    <property type="molecule type" value="Genomic_DNA"/>
</dbReference>
<dbReference type="Gene3D" id="3.40.50.10490">
    <property type="entry name" value="Glucose-6-phosphate isomerase like protein, domain 1"/>
    <property type="match status" value="3"/>
</dbReference>
<dbReference type="PROSITE" id="PS51463">
    <property type="entry name" value="P_GLUCOSE_ISOMERASE_3"/>
    <property type="match status" value="1"/>
</dbReference>
<evidence type="ECO:0000256" key="2">
    <source>
        <dbReference type="ARBA" id="ARBA00023152"/>
    </source>
</evidence>
<keyword evidence="3 4" id="KW-0413">Isomerase</keyword>
<proteinExistence type="predicted"/>